<name>A0A2M7D9G4_9BACT</name>
<dbReference type="SUPFAM" id="SSF54909">
    <property type="entry name" value="Dimeric alpha+beta barrel"/>
    <property type="match status" value="1"/>
</dbReference>
<dbReference type="CDD" id="cd06223">
    <property type="entry name" value="PRTases_typeI"/>
    <property type="match status" value="1"/>
</dbReference>
<evidence type="ECO:0000313" key="5">
    <source>
        <dbReference type="EMBL" id="PIV45122.1"/>
    </source>
</evidence>
<feature type="domain" description="HTH asnC-type" evidence="4">
    <location>
        <begin position="147"/>
        <end position="208"/>
    </location>
</feature>
<dbReference type="Gene3D" id="3.40.50.2020">
    <property type="match status" value="1"/>
</dbReference>
<dbReference type="Pfam" id="PF01037">
    <property type="entry name" value="AsnC_trans_reg"/>
    <property type="match status" value="1"/>
</dbReference>
<dbReference type="InterPro" id="IPR019888">
    <property type="entry name" value="Tscrpt_reg_AsnC-like"/>
</dbReference>
<comment type="caution">
    <text evidence="5">The sequence shown here is derived from an EMBL/GenBank/DDBJ whole genome shotgun (WGS) entry which is preliminary data.</text>
</comment>
<dbReference type="GO" id="GO:0005829">
    <property type="term" value="C:cytosol"/>
    <property type="evidence" value="ECO:0007669"/>
    <property type="project" value="TreeGrafter"/>
</dbReference>
<dbReference type="Proteomes" id="UP000230864">
    <property type="component" value="Unassembled WGS sequence"/>
</dbReference>
<evidence type="ECO:0000256" key="3">
    <source>
        <dbReference type="ARBA" id="ARBA00023163"/>
    </source>
</evidence>
<keyword evidence="2" id="KW-0238">DNA-binding</keyword>
<reference evidence="6" key="1">
    <citation type="submission" date="2017-09" db="EMBL/GenBank/DDBJ databases">
        <title>Depth-based differentiation of microbial function through sediment-hosted aquifers and enrichment of novel symbionts in the deep terrestrial subsurface.</title>
        <authorList>
            <person name="Probst A.J."/>
            <person name="Ladd B."/>
            <person name="Jarett J.K."/>
            <person name="Geller-Mcgrath D.E."/>
            <person name="Sieber C.M.K."/>
            <person name="Emerson J.B."/>
            <person name="Anantharaman K."/>
            <person name="Thomas B.C."/>
            <person name="Malmstrom R."/>
            <person name="Stieglmeier M."/>
            <person name="Klingl A."/>
            <person name="Woyke T."/>
            <person name="Ryan C.M."/>
            <person name="Banfield J.F."/>
        </authorList>
    </citation>
    <scope>NUCLEOTIDE SEQUENCE [LARGE SCALE GENOMIC DNA]</scope>
</reference>
<gene>
    <name evidence="5" type="ORF">COS25_01565</name>
</gene>
<evidence type="ECO:0000313" key="6">
    <source>
        <dbReference type="Proteomes" id="UP000230864"/>
    </source>
</evidence>
<dbReference type="PROSITE" id="PS50956">
    <property type="entry name" value="HTH_ASNC_2"/>
    <property type="match status" value="1"/>
</dbReference>
<sequence length="293" mass="33164">MQKNMPKNTLLNLKPIQKFIEGVGKDIKRYFGKDRGCVVGLGDDGFIYGLGIYQWMSQKNKNINFTAMDDNGKDLEEEKIKGRKVLIVDNDIISGKSYKRAMETMRARKEGLKIKDIKFAVLCDRTGLADFSVEGYSAYAPWSLERLDGLDLKIIQALSKDGRKSFVDIAKGSGLSPVAIKNRVERLIEDEVLKIQGLLNMTKVYSVSAHIEIEADQKTIDRLIEKFEKSPLVYHLVRTSGRYNLMVSIATPNLESIENFIAKEIRLEPEVKHIEVHVGELPIIPKGWIPPII</sequence>
<dbReference type="InterPro" id="IPR000485">
    <property type="entry name" value="AsnC-type_HTH_dom"/>
</dbReference>
<dbReference type="GO" id="GO:0043200">
    <property type="term" value="P:response to amino acid"/>
    <property type="evidence" value="ECO:0007669"/>
    <property type="project" value="TreeGrafter"/>
</dbReference>
<dbReference type="InterPro" id="IPR029057">
    <property type="entry name" value="PRTase-like"/>
</dbReference>
<dbReference type="InterPro" id="IPR000836">
    <property type="entry name" value="PRTase_dom"/>
</dbReference>
<evidence type="ECO:0000259" key="4">
    <source>
        <dbReference type="PROSITE" id="PS50956"/>
    </source>
</evidence>
<accession>A0A2M7D9G4</accession>
<evidence type="ECO:0000256" key="2">
    <source>
        <dbReference type="ARBA" id="ARBA00023125"/>
    </source>
</evidence>
<proteinExistence type="predicted"/>
<dbReference type="InterPro" id="IPR036388">
    <property type="entry name" value="WH-like_DNA-bd_sf"/>
</dbReference>
<evidence type="ECO:0000256" key="1">
    <source>
        <dbReference type="ARBA" id="ARBA00023015"/>
    </source>
</evidence>
<dbReference type="SUPFAM" id="SSF53271">
    <property type="entry name" value="PRTase-like"/>
    <property type="match status" value="1"/>
</dbReference>
<organism evidence="5 6">
    <name type="scientific">Candidatus Nealsonbacteria bacterium CG02_land_8_20_14_3_00_37_10</name>
    <dbReference type="NCBI Taxonomy" id="1974699"/>
    <lineage>
        <taxon>Bacteria</taxon>
        <taxon>Candidatus Nealsoniibacteriota</taxon>
    </lineage>
</organism>
<dbReference type="SUPFAM" id="SSF46785">
    <property type="entry name" value="Winged helix' DNA-binding domain"/>
    <property type="match status" value="1"/>
</dbReference>
<keyword evidence="1" id="KW-0805">Transcription regulation</keyword>
<dbReference type="Gene3D" id="3.30.70.920">
    <property type="match status" value="1"/>
</dbReference>
<dbReference type="SMART" id="SM00344">
    <property type="entry name" value="HTH_ASNC"/>
    <property type="match status" value="1"/>
</dbReference>
<dbReference type="Pfam" id="PF13404">
    <property type="entry name" value="HTH_AsnC-type"/>
    <property type="match status" value="1"/>
</dbReference>
<dbReference type="Gene3D" id="1.10.10.10">
    <property type="entry name" value="Winged helix-like DNA-binding domain superfamily/Winged helix DNA-binding domain"/>
    <property type="match status" value="1"/>
</dbReference>
<dbReference type="PRINTS" id="PR00033">
    <property type="entry name" value="HTHASNC"/>
</dbReference>
<dbReference type="AlphaFoldDB" id="A0A2M7D9G4"/>
<dbReference type="InterPro" id="IPR011008">
    <property type="entry name" value="Dimeric_a/b-barrel"/>
</dbReference>
<dbReference type="EMBL" id="PETZ01000028">
    <property type="protein sequence ID" value="PIV45122.1"/>
    <property type="molecule type" value="Genomic_DNA"/>
</dbReference>
<dbReference type="GO" id="GO:0043565">
    <property type="term" value="F:sequence-specific DNA binding"/>
    <property type="evidence" value="ECO:0007669"/>
    <property type="project" value="InterPro"/>
</dbReference>
<dbReference type="InterPro" id="IPR019887">
    <property type="entry name" value="Tscrpt_reg_AsnC/Lrp_C"/>
</dbReference>
<protein>
    <recommendedName>
        <fullName evidence="4">HTH asnC-type domain-containing protein</fullName>
    </recommendedName>
</protein>
<dbReference type="PANTHER" id="PTHR30154:SF34">
    <property type="entry name" value="TRANSCRIPTIONAL REGULATOR AZLB"/>
    <property type="match status" value="1"/>
</dbReference>
<dbReference type="PANTHER" id="PTHR30154">
    <property type="entry name" value="LEUCINE-RESPONSIVE REGULATORY PROTEIN"/>
    <property type="match status" value="1"/>
</dbReference>
<dbReference type="InterPro" id="IPR036390">
    <property type="entry name" value="WH_DNA-bd_sf"/>
</dbReference>
<keyword evidence="3" id="KW-0804">Transcription</keyword>